<dbReference type="PANTHER" id="PTHR34322">
    <property type="entry name" value="TRANSPOSASE, Y1_TNP DOMAIN-CONTAINING"/>
    <property type="match status" value="1"/>
</dbReference>
<dbReference type="InterPro" id="IPR002686">
    <property type="entry name" value="Transposase_17"/>
</dbReference>
<dbReference type="SUPFAM" id="SSF143422">
    <property type="entry name" value="Transposase IS200-like"/>
    <property type="match status" value="1"/>
</dbReference>
<dbReference type="Proteomes" id="UP000095743">
    <property type="component" value="Chromosome"/>
</dbReference>
<dbReference type="GO" id="GO:0003677">
    <property type="term" value="F:DNA binding"/>
    <property type="evidence" value="ECO:0007669"/>
    <property type="project" value="InterPro"/>
</dbReference>
<gene>
    <name evidence="2" type="ORF">Gferi_10340</name>
</gene>
<dbReference type="OrthoDB" id="9788881at2"/>
<evidence type="ECO:0000259" key="1">
    <source>
        <dbReference type="SMART" id="SM01321"/>
    </source>
</evidence>
<dbReference type="GO" id="GO:0004803">
    <property type="term" value="F:transposase activity"/>
    <property type="evidence" value="ECO:0007669"/>
    <property type="project" value="InterPro"/>
</dbReference>
<dbReference type="STRING" id="1424294.Gferi_10340"/>
<dbReference type="AlphaFoldDB" id="A0A1D8GGB6"/>
<dbReference type="KEGG" id="gfe:Gferi_10340"/>
<evidence type="ECO:0000313" key="3">
    <source>
        <dbReference type="Proteomes" id="UP000095743"/>
    </source>
</evidence>
<organism evidence="2 3">
    <name type="scientific">Geosporobacter ferrireducens</name>
    <dbReference type="NCBI Taxonomy" id="1424294"/>
    <lineage>
        <taxon>Bacteria</taxon>
        <taxon>Bacillati</taxon>
        <taxon>Bacillota</taxon>
        <taxon>Clostridia</taxon>
        <taxon>Peptostreptococcales</taxon>
        <taxon>Thermotaleaceae</taxon>
        <taxon>Geosporobacter</taxon>
    </lineage>
</organism>
<dbReference type="InterPro" id="IPR036515">
    <property type="entry name" value="Transposase_17_sf"/>
</dbReference>
<feature type="domain" description="Transposase IS200-like" evidence="1">
    <location>
        <begin position="9"/>
        <end position="123"/>
    </location>
</feature>
<keyword evidence="3" id="KW-1185">Reference proteome</keyword>
<evidence type="ECO:0000313" key="2">
    <source>
        <dbReference type="EMBL" id="AOT69948.1"/>
    </source>
</evidence>
<dbReference type="Pfam" id="PF01797">
    <property type="entry name" value="Y1_Tnp"/>
    <property type="match status" value="1"/>
</dbReference>
<proteinExistence type="predicted"/>
<dbReference type="PANTHER" id="PTHR34322:SF2">
    <property type="entry name" value="TRANSPOSASE IS200-LIKE DOMAIN-CONTAINING PROTEIN"/>
    <property type="match status" value="1"/>
</dbReference>
<name>A0A1D8GGB6_9FIRM</name>
<sequence length="253" mass="30141">MPRSARKKSKSGIYHIMLRGINQQSVFEAEEDYEKFINILNTYKKEIDYKIYAYCLMGNHIHLLIKEGKEELSNTMKRIGVSYVYWYNWQYGRKGHLFQDRYKSEPVEDDAYFFTVLRYIHQNPIKAGLVSDLGAYQWSSYREYIGKEKIINTDFALNMLDEDRDKVIQRFIAFNMEVNKDQCLEITEKGKSISDKEIKRLVMDKYNIELVTLQNQPQKSQIEVLKYLKELDRSSLRQLSRLTGFTVNKIYRA</sequence>
<dbReference type="RefSeq" id="WP_069976157.1">
    <property type="nucleotide sequence ID" value="NZ_CP017269.1"/>
</dbReference>
<protein>
    <submittedName>
        <fullName evidence="2">Transposase</fullName>
    </submittedName>
</protein>
<reference evidence="2 3" key="1">
    <citation type="submission" date="2016-09" db="EMBL/GenBank/DDBJ databases">
        <title>Genomic analysis reveals versatility of anaerobic energy metabolism of Geosporobacter ferrireducens IRF9 of phylum Firmicutes.</title>
        <authorList>
            <person name="Kim S.-J."/>
        </authorList>
    </citation>
    <scope>NUCLEOTIDE SEQUENCE [LARGE SCALE GENOMIC DNA]</scope>
    <source>
        <strain evidence="2 3">IRF9</strain>
    </source>
</reference>
<dbReference type="Gene3D" id="3.30.70.1290">
    <property type="entry name" value="Transposase IS200-like"/>
    <property type="match status" value="1"/>
</dbReference>
<dbReference type="GO" id="GO:0006313">
    <property type="term" value="P:DNA transposition"/>
    <property type="evidence" value="ECO:0007669"/>
    <property type="project" value="InterPro"/>
</dbReference>
<dbReference type="SMART" id="SM01321">
    <property type="entry name" value="Y1_Tnp"/>
    <property type="match status" value="1"/>
</dbReference>
<accession>A0A1D8GGB6</accession>
<dbReference type="EMBL" id="CP017269">
    <property type="protein sequence ID" value="AOT69948.1"/>
    <property type="molecule type" value="Genomic_DNA"/>
</dbReference>